<dbReference type="InterPro" id="IPR043168">
    <property type="entry name" value="DegV_C"/>
</dbReference>
<dbReference type="eggNOG" id="COG1307">
    <property type="taxonomic scope" value="Bacteria"/>
</dbReference>
<dbReference type="InterPro" id="IPR003797">
    <property type="entry name" value="DegV"/>
</dbReference>
<dbReference type="Gene3D" id="3.40.50.10170">
    <property type="match status" value="1"/>
</dbReference>
<dbReference type="InterPro" id="IPR050270">
    <property type="entry name" value="DegV_domain_contain"/>
</dbReference>
<protein>
    <submittedName>
        <fullName evidence="2">Dihydroxyacetone kinase</fullName>
    </submittedName>
</protein>
<dbReference type="Gene3D" id="3.30.1180.10">
    <property type="match status" value="1"/>
</dbReference>
<proteinExistence type="predicted"/>
<evidence type="ECO:0000313" key="3">
    <source>
        <dbReference type="Proteomes" id="UP000092714"/>
    </source>
</evidence>
<dbReference type="Pfam" id="PF02645">
    <property type="entry name" value="DegV"/>
    <property type="match status" value="1"/>
</dbReference>
<dbReference type="PROSITE" id="PS51482">
    <property type="entry name" value="DEGV"/>
    <property type="match status" value="1"/>
</dbReference>
<name>A0A174QD52_9CLOT</name>
<dbReference type="EMBL" id="MAPZ01000019">
    <property type="protein sequence ID" value="OBY10684.1"/>
    <property type="molecule type" value="Genomic_DNA"/>
</dbReference>
<dbReference type="PANTHER" id="PTHR33434:SF2">
    <property type="entry name" value="FATTY ACID-BINDING PROTEIN TM_1468"/>
    <property type="match status" value="1"/>
</dbReference>
<dbReference type="OrthoDB" id="9780216at2"/>
<sequence length="286" mass="31971">MKNKIAIVTDTNSGITQEEAKELGIYLIAMPFFINKNTYYEGITLSQEEFFKKLEDDENISTSQPSPGTVIELWDNLLKDYDYILHIPMSSGLSSSMETARMLSSDYEGKVLVVDNKRISVTFRQSILDALYLIEKGLSAKEIQEILEKEALESIIYVTVDTLKYLEKGGRITPAVAALGSMFNIKPVLLIDGGKLDTYKKVRGLKSAQKAMIEAIKNDIENRFKGTDYLIQTAYSGDLEQGNKWNETVKQAFPEHDVYNDVLPMSICCHVGPGALGITCVKKISL</sequence>
<keyword evidence="1" id="KW-0446">Lipid-binding</keyword>
<dbReference type="GO" id="GO:0016301">
    <property type="term" value="F:kinase activity"/>
    <property type="evidence" value="ECO:0007669"/>
    <property type="project" value="UniProtKB-KW"/>
</dbReference>
<organism evidence="2 3">
    <name type="scientific">Clostridium paraputrificum</name>
    <dbReference type="NCBI Taxonomy" id="29363"/>
    <lineage>
        <taxon>Bacteria</taxon>
        <taxon>Bacillati</taxon>
        <taxon>Bacillota</taxon>
        <taxon>Clostridia</taxon>
        <taxon>Eubacteriales</taxon>
        <taxon>Clostridiaceae</taxon>
        <taxon>Clostridium</taxon>
    </lineage>
</organism>
<evidence type="ECO:0000256" key="1">
    <source>
        <dbReference type="ARBA" id="ARBA00023121"/>
    </source>
</evidence>
<keyword evidence="3" id="KW-1185">Reference proteome</keyword>
<dbReference type="SUPFAM" id="SSF82549">
    <property type="entry name" value="DAK1/DegV-like"/>
    <property type="match status" value="1"/>
</dbReference>
<evidence type="ECO:0000313" key="2">
    <source>
        <dbReference type="EMBL" id="OBY10684.1"/>
    </source>
</evidence>
<dbReference type="AlphaFoldDB" id="A0A174QD52"/>
<gene>
    <name evidence="2" type="ORF">CP373A1_09250</name>
</gene>
<dbReference type="Proteomes" id="UP000092714">
    <property type="component" value="Unassembled WGS sequence"/>
</dbReference>
<comment type="caution">
    <text evidence="2">The sequence shown here is derived from an EMBL/GenBank/DDBJ whole genome shotgun (WGS) entry which is preliminary data.</text>
</comment>
<accession>A0A174QD52</accession>
<keyword evidence="2" id="KW-0418">Kinase</keyword>
<keyword evidence="2" id="KW-0808">Transferase</keyword>
<dbReference type="GO" id="GO:0008289">
    <property type="term" value="F:lipid binding"/>
    <property type="evidence" value="ECO:0007669"/>
    <property type="project" value="UniProtKB-KW"/>
</dbReference>
<dbReference type="NCBIfam" id="TIGR00762">
    <property type="entry name" value="DegV"/>
    <property type="match status" value="1"/>
</dbReference>
<dbReference type="PANTHER" id="PTHR33434">
    <property type="entry name" value="DEGV DOMAIN-CONTAINING PROTEIN DR_1986-RELATED"/>
    <property type="match status" value="1"/>
</dbReference>
<dbReference type="RefSeq" id="WP_055183442.1">
    <property type="nucleotide sequence ID" value="NZ_CABJAZ010000001.1"/>
</dbReference>
<reference evidence="2 3" key="1">
    <citation type="submission" date="2016-06" db="EMBL/GenBank/DDBJ databases">
        <authorList>
            <person name="Kjaerup R.B."/>
            <person name="Dalgaard T.S."/>
            <person name="Juul-Madsen H.R."/>
        </authorList>
    </citation>
    <scope>NUCLEOTIDE SEQUENCE [LARGE SCALE GENOMIC DNA]</scope>
    <source>
        <strain evidence="2 3">373-A1</strain>
    </source>
</reference>